<proteinExistence type="inferred from homology"/>
<dbReference type="EMBL" id="CP063362">
    <property type="protein sequence ID" value="QRG04852.1"/>
    <property type="molecule type" value="Genomic_DNA"/>
</dbReference>
<accession>A0A974SGZ1</accession>
<dbReference type="PANTHER" id="PTHR33508:SF1">
    <property type="entry name" value="UPF0056 MEMBRANE PROTEIN YHCE"/>
    <property type="match status" value="1"/>
</dbReference>
<sequence length="211" mass="23009">MIDDLNLFASQLVTLWVVLEPLSHLSLFLSTTSHLDRKERHKAAALGLLFAFLILVVFTLIGRLLLEAMGISVLAFQISGGLILFYFSMTMIFGDMTSHPVEPDADRGFAALAVYPLATPIIAGPGAILAMVLFSDNNRGAPLYQHIITVVALTAMMTLLFVIFWLGDYISKAIGQSGASLLRRVMGILLAAFSVNLVLNAFQKWLGLPEI</sequence>
<keyword evidence="4 7" id="KW-0812">Transmembrane</keyword>
<feature type="transmembrane region" description="Helical" evidence="7">
    <location>
        <begin position="108"/>
        <end position="134"/>
    </location>
</feature>
<feature type="transmembrane region" description="Helical" evidence="7">
    <location>
        <begin position="181"/>
        <end position="202"/>
    </location>
</feature>
<keyword evidence="3" id="KW-1003">Cell membrane</keyword>
<keyword evidence="5 7" id="KW-1133">Transmembrane helix</keyword>
<evidence type="ECO:0000313" key="8">
    <source>
        <dbReference type="EMBL" id="QRG04852.1"/>
    </source>
</evidence>
<evidence type="ECO:0000256" key="6">
    <source>
        <dbReference type="ARBA" id="ARBA00023136"/>
    </source>
</evidence>
<comment type="similarity">
    <text evidence="2 7">Belongs to the UPF0056 (MarC) family.</text>
</comment>
<dbReference type="PANTHER" id="PTHR33508">
    <property type="entry name" value="UPF0056 MEMBRANE PROTEIN YHCE"/>
    <property type="match status" value="1"/>
</dbReference>
<feature type="transmembrane region" description="Helical" evidence="7">
    <location>
        <begin position="146"/>
        <end position="169"/>
    </location>
</feature>
<dbReference type="Pfam" id="PF01914">
    <property type="entry name" value="MarC"/>
    <property type="match status" value="1"/>
</dbReference>
<reference evidence="8 9" key="1">
    <citation type="submission" date="2020-10" db="EMBL/GenBank/DDBJ databases">
        <title>Degradation of 1,4-Dioxane by Xanthobacter sp. YN2, via a Novel Group-2 Soluble Di-Iron Monooxygenase.</title>
        <authorList>
            <person name="Ma F."/>
            <person name="Wang Y."/>
            <person name="Yang J."/>
            <person name="Guo H."/>
            <person name="Su D."/>
            <person name="Yu L."/>
        </authorList>
    </citation>
    <scope>NUCLEOTIDE SEQUENCE [LARGE SCALE GENOMIC DNA]</scope>
    <source>
        <strain evidence="8 9">YN2</strain>
    </source>
</reference>
<dbReference type="KEGG" id="xdi:EZH22_17030"/>
<dbReference type="AlphaFoldDB" id="A0A974SGZ1"/>
<name>A0A974SGZ1_9HYPH</name>
<feature type="transmembrane region" description="Helical" evidence="7">
    <location>
        <begin position="12"/>
        <end position="31"/>
    </location>
</feature>
<dbReference type="RefSeq" id="WP_203191729.1">
    <property type="nucleotide sequence ID" value="NZ_CP063362.1"/>
</dbReference>
<organism evidence="8 9">
    <name type="scientific">Xanthobacter dioxanivorans</name>
    <dbReference type="NCBI Taxonomy" id="2528964"/>
    <lineage>
        <taxon>Bacteria</taxon>
        <taxon>Pseudomonadati</taxon>
        <taxon>Pseudomonadota</taxon>
        <taxon>Alphaproteobacteria</taxon>
        <taxon>Hyphomicrobiales</taxon>
        <taxon>Xanthobacteraceae</taxon>
        <taxon>Xanthobacter</taxon>
    </lineage>
</organism>
<dbReference type="Proteomes" id="UP000596427">
    <property type="component" value="Chromosome"/>
</dbReference>
<dbReference type="InterPro" id="IPR002771">
    <property type="entry name" value="Multi_antbiot-R_MarC"/>
</dbReference>
<comment type="subcellular location">
    <subcellularLocation>
        <location evidence="1 7">Cell membrane</location>
        <topology evidence="1 7">Multi-pass membrane protein</topology>
    </subcellularLocation>
</comment>
<evidence type="ECO:0000256" key="7">
    <source>
        <dbReference type="RuleBase" id="RU362048"/>
    </source>
</evidence>
<keyword evidence="6 7" id="KW-0472">Membrane</keyword>
<evidence type="ECO:0000256" key="3">
    <source>
        <dbReference type="ARBA" id="ARBA00022475"/>
    </source>
</evidence>
<feature type="transmembrane region" description="Helical" evidence="7">
    <location>
        <begin position="68"/>
        <end position="87"/>
    </location>
</feature>
<evidence type="ECO:0000256" key="1">
    <source>
        <dbReference type="ARBA" id="ARBA00004651"/>
    </source>
</evidence>
<evidence type="ECO:0000256" key="5">
    <source>
        <dbReference type="ARBA" id="ARBA00022989"/>
    </source>
</evidence>
<dbReference type="GO" id="GO:0005886">
    <property type="term" value="C:plasma membrane"/>
    <property type="evidence" value="ECO:0007669"/>
    <property type="project" value="UniProtKB-SubCell"/>
</dbReference>
<dbReference type="NCBIfam" id="TIGR00427">
    <property type="entry name" value="NAAT family transporter"/>
    <property type="match status" value="1"/>
</dbReference>
<evidence type="ECO:0000313" key="9">
    <source>
        <dbReference type="Proteomes" id="UP000596427"/>
    </source>
</evidence>
<evidence type="ECO:0000256" key="2">
    <source>
        <dbReference type="ARBA" id="ARBA00009784"/>
    </source>
</evidence>
<feature type="transmembrane region" description="Helical" evidence="7">
    <location>
        <begin position="43"/>
        <end position="62"/>
    </location>
</feature>
<keyword evidence="9" id="KW-1185">Reference proteome</keyword>
<evidence type="ECO:0000256" key="4">
    <source>
        <dbReference type="ARBA" id="ARBA00022692"/>
    </source>
</evidence>
<protein>
    <recommendedName>
        <fullName evidence="7">UPF0056 membrane protein</fullName>
    </recommendedName>
</protein>
<gene>
    <name evidence="8" type="ORF">EZH22_17030</name>
</gene>